<evidence type="ECO:0000256" key="8">
    <source>
        <dbReference type="SAM" id="Phobius"/>
    </source>
</evidence>
<dbReference type="Gene3D" id="3.30.565.10">
    <property type="entry name" value="Histidine kinase-like ATPase, C-terminal domain"/>
    <property type="match status" value="1"/>
</dbReference>
<sequence precursor="true">MRFCFQLLLWIFGLSLSAAASGNDLVISRAFLVDPAGALSIDQVTLADFQPAGPMLSQGYTEAVHWIRLSVKAPDHGDTVELRIRPAFLDEVRLYESDAASPGGWKTRVTGDRYSYQDRDRAAVTLAFVVRPQAPQTVYYLRLKTAGISRLYVEALPSRVAQREDLKLIGIQVVYLGVMLWLLSWAIHDYAMRRDSITGWFVLSLLVHIFHNLAVMGYLAPFLPPQAAPLGDMITSLLVVGALLSAMLFHRSLLRLYMPPKLLMFVLNVLIGLSLLELAAIAGGYPRPALQANNAVVVVVFPALFLALAFTLRQEAVPSRFILRTFYCMGTFPTVLPMLGWVDAVTWTLYAAQVHGLLSGGLMFLILNLRSRQLLREGQKASLDLELAQQHLHLERSQKEEQGRFMVMLTHELKTPMSVVRLSLDAMKMKGPLKNHADRALEDMNDIVERCQQVDQLEQHRLIIRPQPCRMDDILSDLKQNSWAPDRLLTNTEPLPDINTDPQLLRIVLGNLTSNAIKYAAPLTDIEMTAIFKQRQARFGILITILNQPGAAGLPDPERVFQKY</sequence>
<dbReference type="PANTHER" id="PTHR42878:SF7">
    <property type="entry name" value="SENSOR HISTIDINE KINASE GLRK"/>
    <property type="match status" value="1"/>
</dbReference>
<dbReference type="RefSeq" id="WP_006891698.1">
    <property type="nucleotide sequence ID" value="NZ_JH109152.1"/>
</dbReference>
<feature type="transmembrane region" description="Helical" evidence="8">
    <location>
        <begin position="295"/>
        <end position="312"/>
    </location>
</feature>
<keyword evidence="8" id="KW-1133">Transmembrane helix</keyword>
<feature type="transmembrane region" description="Helical" evidence="8">
    <location>
        <begin position="199"/>
        <end position="221"/>
    </location>
</feature>
<keyword evidence="5" id="KW-0418">Kinase</keyword>
<dbReference type="GO" id="GO:0000155">
    <property type="term" value="F:phosphorelay sensor kinase activity"/>
    <property type="evidence" value="ECO:0007669"/>
    <property type="project" value="InterPro"/>
</dbReference>
<dbReference type="SMART" id="SM00388">
    <property type="entry name" value="HisKA"/>
    <property type="match status" value="1"/>
</dbReference>
<evidence type="ECO:0000313" key="11">
    <source>
        <dbReference type="EMBL" id="EGW23482.1"/>
    </source>
</evidence>
<feature type="transmembrane region" description="Helical" evidence="8">
    <location>
        <begin position="168"/>
        <end position="187"/>
    </location>
</feature>
<evidence type="ECO:0000256" key="1">
    <source>
        <dbReference type="ARBA" id="ARBA00000085"/>
    </source>
</evidence>
<evidence type="ECO:0000256" key="2">
    <source>
        <dbReference type="ARBA" id="ARBA00012438"/>
    </source>
</evidence>
<proteinExistence type="predicted"/>
<dbReference type="Pfam" id="PF07696">
    <property type="entry name" value="7TMR-DISMED2"/>
    <property type="match status" value="1"/>
</dbReference>
<dbReference type="InterPro" id="IPR003661">
    <property type="entry name" value="HisK_dim/P_dom"/>
</dbReference>
<dbReference type="GO" id="GO:0000156">
    <property type="term" value="F:phosphorelay response regulator activity"/>
    <property type="evidence" value="ECO:0007669"/>
    <property type="project" value="TreeGrafter"/>
</dbReference>
<gene>
    <name evidence="11" type="ORF">Mettu_2338</name>
</gene>
<keyword evidence="8" id="KW-0472">Membrane</keyword>
<dbReference type="PANTHER" id="PTHR42878">
    <property type="entry name" value="TWO-COMPONENT HISTIDINE KINASE"/>
    <property type="match status" value="1"/>
</dbReference>
<evidence type="ECO:0000256" key="9">
    <source>
        <dbReference type="SAM" id="SignalP"/>
    </source>
</evidence>
<keyword evidence="9" id="KW-0732">Signal</keyword>
<comment type="catalytic activity">
    <reaction evidence="1">
        <text>ATP + protein L-histidine = ADP + protein N-phospho-L-histidine.</text>
        <dbReference type="EC" id="2.7.13.3"/>
    </reaction>
</comment>
<dbReference type="GO" id="GO:0005524">
    <property type="term" value="F:ATP binding"/>
    <property type="evidence" value="ECO:0007669"/>
    <property type="project" value="UniProtKB-KW"/>
</dbReference>
<dbReference type="eggNOG" id="COG2205">
    <property type="taxonomic scope" value="Bacteria"/>
</dbReference>
<feature type="transmembrane region" description="Helical" evidence="8">
    <location>
        <begin position="262"/>
        <end position="283"/>
    </location>
</feature>
<keyword evidence="4" id="KW-0547">Nucleotide-binding</keyword>
<name>G3IXS3_METTV</name>
<dbReference type="InterPro" id="IPR036890">
    <property type="entry name" value="HATPase_C_sf"/>
</dbReference>
<keyword evidence="12" id="KW-1185">Reference proteome</keyword>
<feature type="transmembrane region" description="Helical" evidence="8">
    <location>
        <begin position="347"/>
        <end position="367"/>
    </location>
</feature>
<dbReference type="OrthoDB" id="9121563at2"/>
<evidence type="ECO:0000256" key="5">
    <source>
        <dbReference type="ARBA" id="ARBA00022777"/>
    </source>
</evidence>
<dbReference type="GO" id="GO:0007234">
    <property type="term" value="P:osmosensory signaling via phosphorelay pathway"/>
    <property type="evidence" value="ECO:0007669"/>
    <property type="project" value="TreeGrafter"/>
</dbReference>
<dbReference type="InterPro" id="IPR050351">
    <property type="entry name" value="BphY/WalK/GraS-like"/>
</dbReference>
<keyword evidence="8" id="KW-0812">Transmembrane</keyword>
<keyword evidence="6 11" id="KW-0067">ATP-binding</keyword>
<keyword evidence="7" id="KW-0902">Two-component regulatory system</keyword>
<organism evidence="11 12">
    <name type="scientific">Methylobacter tundripaludum (strain ATCC BAA-1195 / DSM 17260 / SV96)</name>
    <dbReference type="NCBI Taxonomy" id="697282"/>
    <lineage>
        <taxon>Bacteria</taxon>
        <taxon>Pseudomonadati</taxon>
        <taxon>Pseudomonadota</taxon>
        <taxon>Gammaproteobacteria</taxon>
        <taxon>Methylococcales</taxon>
        <taxon>Methylococcaceae</taxon>
        <taxon>Methylobacter</taxon>
    </lineage>
</organism>
<evidence type="ECO:0000256" key="4">
    <source>
        <dbReference type="ARBA" id="ARBA00022741"/>
    </source>
</evidence>
<dbReference type="HOGENOM" id="CLU_000445_105_2_6"/>
<dbReference type="InterPro" id="IPR011623">
    <property type="entry name" value="7TMR_DISM_rcpt_extracell_dom1"/>
</dbReference>
<feature type="chain" id="PRO_5003445575" description="histidine kinase" evidence="9">
    <location>
        <begin position="21"/>
        <end position="564"/>
    </location>
</feature>
<dbReference type="InterPro" id="IPR036097">
    <property type="entry name" value="HisK_dim/P_sf"/>
</dbReference>
<dbReference type="Proteomes" id="UP000004664">
    <property type="component" value="Unassembled WGS sequence"/>
</dbReference>
<protein>
    <recommendedName>
        <fullName evidence="2">histidine kinase</fullName>
        <ecNumber evidence="2">2.7.13.3</ecNumber>
    </recommendedName>
</protein>
<feature type="signal peptide" evidence="9">
    <location>
        <begin position="1"/>
        <end position="20"/>
    </location>
</feature>
<evidence type="ECO:0000256" key="3">
    <source>
        <dbReference type="ARBA" id="ARBA00022679"/>
    </source>
</evidence>
<dbReference type="Gene3D" id="2.60.40.2380">
    <property type="match status" value="1"/>
</dbReference>
<dbReference type="Pfam" id="PF07695">
    <property type="entry name" value="7TMR-DISM_7TM"/>
    <property type="match status" value="1"/>
</dbReference>
<dbReference type="SUPFAM" id="SSF47384">
    <property type="entry name" value="Homodimeric domain of signal transducing histidine kinase"/>
    <property type="match status" value="1"/>
</dbReference>
<feature type="transmembrane region" description="Helical" evidence="8">
    <location>
        <begin position="233"/>
        <end position="250"/>
    </location>
</feature>
<evidence type="ECO:0000259" key="10">
    <source>
        <dbReference type="SMART" id="SM00388"/>
    </source>
</evidence>
<dbReference type="EMBL" id="JH109152">
    <property type="protein sequence ID" value="EGW23482.1"/>
    <property type="molecule type" value="Genomic_DNA"/>
</dbReference>
<dbReference type="InterPro" id="IPR011622">
    <property type="entry name" value="7TMR_DISM_rcpt_extracell_dom2"/>
</dbReference>
<dbReference type="AlphaFoldDB" id="G3IXS3"/>
<keyword evidence="3" id="KW-0808">Transferase</keyword>
<dbReference type="CDD" id="cd00082">
    <property type="entry name" value="HisKA"/>
    <property type="match status" value="1"/>
</dbReference>
<feature type="transmembrane region" description="Helical" evidence="8">
    <location>
        <begin position="321"/>
        <end position="341"/>
    </location>
</feature>
<dbReference type="Pfam" id="PF00512">
    <property type="entry name" value="HisKA"/>
    <property type="match status" value="1"/>
</dbReference>
<dbReference type="STRING" id="697282.Mettu_2338"/>
<dbReference type="GO" id="GO:0030295">
    <property type="term" value="F:protein kinase activator activity"/>
    <property type="evidence" value="ECO:0007669"/>
    <property type="project" value="TreeGrafter"/>
</dbReference>
<accession>G3IXS3</accession>
<evidence type="ECO:0000256" key="6">
    <source>
        <dbReference type="ARBA" id="ARBA00022840"/>
    </source>
</evidence>
<feature type="domain" description="Signal transduction histidine kinase dimerisation/phosphoacceptor" evidence="10">
    <location>
        <begin position="401"/>
        <end position="463"/>
    </location>
</feature>
<reference evidence="11 12" key="1">
    <citation type="submission" date="2011-06" db="EMBL/GenBank/DDBJ databases">
        <title>Genomic sequence of Methylobacter tundripaludum SV96.</title>
        <authorList>
            <consortium name="US DOE Joint Genome Institute"/>
            <person name="Lucas S."/>
            <person name="Han J."/>
            <person name="Lapidus A."/>
            <person name="Cheng J.-F."/>
            <person name="Goodwin L."/>
            <person name="Pitluck S."/>
            <person name="Held B."/>
            <person name="Detter J.C."/>
            <person name="Han C."/>
            <person name="Tapia R."/>
            <person name="Land M."/>
            <person name="Hauser L."/>
            <person name="Kyrpides N."/>
            <person name="Ivanova N."/>
            <person name="Ovchinnikova G."/>
            <person name="Pagani I."/>
            <person name="Klotz M.G."/>
            <person name="Dispirito A.A."/>
            <person name="Murrell J.C."/>
            <person name="Dunfield P."/>
            <person name="Kalyuzhnaya M.G."/>
            <person name="Svenning M."/>
            <person name="Trotsenko Y.A."/>
            <person name="Stein L.Y."/>
            <person name="Woyke T."/>
        </authorList>
    </citation>
    <scope>NUCLEOTIDE SEQUENCE [LARGE SCALE GENOMIC DNA]</scope>
    <source>
        <strain evidence="12">ATCC BAA-1195 / DSM 17260 / SV96</strain>
    </source>
</reference>
<dbReference type="SUPFAM" id="SSF55874">
    <property type="entry name" value="ATPase domain of HSP90 chaperone/DNA topoisomerase II/histidine kinase"/>
    <property type="match status" value="1"/>
</dbReference>
<evidence type="ECO:0000256" key="7">
    <source>
        <dbReference type="ARBA" id="ARBA00023012"/>
    </source>
</evidence>
<evidence type="ECO:0000313" key="12">
    <source>
        <dbReference type="Proteomes" id="UP000004664"/>
    </source>
</evidence>
<dbReference type="EC" id="2.7.13.3" evidence="2"/>